<dbReference type="EnsemblMetazoa" id="ADAC003608-RA">
    <property type="protein sequence ID" value="ADAC003608-PA"/>
    <property type="gene ID" value="ADAC003608"/>
</dbReference>
<sequence>MAPSMRLARVSVKVQGVALCLLLLCLLQNTVVHSSENAPSAPVEEERDDVMEKVEPAPIEETDRGLHLEARMALPDPEPRAPHVEKDQMIGVVVNKEGALVPVYPTNRSALTKSKRYQLHLLDISLMSATVSFGNGSYPDHYPKDRILKALHKAGTGYENVFAKVIDLGKLRERIDSPNDGYMCSSALTHAYPTYDPVTDVYIVNVEGFYQGISFDVCNEVGALCSKTCHTEAERFVCDQNYGTMEVVIARETKKGGDMELSLARMSYPSSCKCRRL</sequence>
<evidence type="ECO:0000313" key="3">
    <source>
        <dbReference type="EMBL" id="ETN64643.1"/>
    </source>
</evidence>
<keyword evidence="1" id="KW-0732">Signal</keyword>
<name>W5JMU8_ANODA</name>
<dbReference type="VEuPathDB" id="VectorBase:ADAC003608"/>
<dbReference type="VEuPathDB" id="VectorBase:ADAR2_008462"/>
<proteinExistence type="predicted"/>
<evidence type="ECO:0000259" key="2">
    <source>
        <dbReference type="Pfam" id="PF16077"/>
    </source>
</evidence>
<dbReference type="Gene3D" id="2.10.90.10">
    <property type="entry name" value="Cystine-knot cytokines"/>
    <property type="match status" value="1"/>
</dbReference>
<keyword evidence="5" id="KW-1185">Reference proteome</keyword>
<dbReference type="AlphaFoldDB" id="W5JMU8"/>
<protein>
    <recommendedName>
        <fullName evidence="2">Spaetzle domain-containing protein</fullName>
    </recommendedName>
</protein>
<dbReference type="Proteomes" id="UP000000673">
    <property type="component" value="Unassembled WGS sequence"/>
</dbReference>
<gene>
    <name evidence="3" type="ORF">AND_003608</name>
</gene>
<feature type="chain" id="PRO_5010155672" description="Spaetzle domain-containing protein" evidence="1">
    <location>
        <begin position="35"/>
        <end position="277"/>
    </location>
</feature>
<reference evidence="3 5" key="1">
    <citation type="journal article" date="2010" name="BMC Genomics">
        <title>Combination of measures distinguishes pre-miRNAs from other stem-loops in the genome of the newly sequenced Anopheles darlingi.</title>
        <authorList>
            <person name="Mendes N.D."/>
            <person name="Freitas A.T."/>
            <person name="Vasconcelos A.T."/>
            <person name="Sagot M.F."/>
        </authorList>
    </citation>
    <scope>NUCLEOTIDE SEQUENCE</scope>
</reference>
<dbReference type="EMBL" id="ADMH02000930">
    <property type="protein sequence ID" value="ETN64643.1"/>
    <property type="molecule type" value="Genomic_DNA"/>
</dbReference>
<reference evidence="4" key="4">
    <citation type="submission" date="2015-06" db="UniProtKB">
        <authorList>
            <consortium name="EnsemblMetazoa"/>
        </authorList>
    </citation>
    <scope>IDENTIFICATION</scope>
</reference>
<dbReference type="Pfam" id="PF16077">
    <property type="entry name" value="Spaetzle"/>
    <property type="match status" value="1"/>
</dbReference>
<organism evidence="3">
    <name type="scientific">Anopheles darlingi</name>
    <name type="common">Mosquito</name>
    <dbReference type="NCBI Taxonomy" id="43151"/>
    <lineage>
        <taxon>Eukaryota</taxon>
        <taxon>Metazoa</taxon>
        <taxon>Ecdysozoa</taxon>
        <taxon>Arthropoda</taxon>
        <taxon>Hexapoda</taxon>
        <taxon>Insecta</taxon>
        <taxon>Pterygota</taxon>
        <taxon>Neoptera</taxon>
        <taxon>Endopterygota</taxon>
        <taxon>Diptera</taxon>
        <taxon>Nematocera</taxon>
        <taxon>Culicoidea</taxon>
        <taxon>Culicidae</taxon>
        <taxon>Anophelinae</taxon>
        <taxon>Anopheles</taxon>
    </lineage>
</organism>
<evidence type="ECO:0000313" key="5">
    <source>
        <dbReference type="Proteomes" id="UP000000673"/>
    </source>
</evidence>
<feature type="domain" description="Spaetzle" evidence="2">
    <location>
        <begin position="184"/>
        <end position="275"/>
    </location>
</feature>
<reference evidence="3" key="3">
    <citation type="journal article" date="2013" name="Nucleic Acids Res.">
        <title>The genome of Anopheles darlingi, the main neotropical malaria vector.</title>
        <authorList>
            <person name="Marinotti O."/>
            <person name="Cerqueira G.C."/>
            <person name="de Almeida L.G."/>
            <person name="Ferro M.I."/>
            <person name="Loreto E.L."/>
            <person name="Zaha A."/>
            <person name="Teixeira S.M."/>
            <person name="Wespiser A.R."/>
            <person name="Almeida E Silva A."/>
            <person name="Schlindwein A.D."/>
            <person name="Pacheco A.C."/>
            <person name="Silva A.L."/>
            <person name="Graveley B.R."/>
            <person name="Walenz B.P."/>
            <person name="Lima Bde A."/>
            <person name="Ribeiro C.A."/>
            <person name="Nunes-Silva C.G."/>
            <person name="de Carvalho C.R."/>
            <person name="Soares C.M."/>
            <person name="de Menezes C.B."/>
            <person name="Matiolli C."/>
            <person name="Caffrey D."/>
            <person name="Araujo D.A."/>
            <person name="de Oliveira D.M."/>
            <person name="Golenbock D."/>
            <person name="Grisard E.C."/>
            <person name="Fantinatti-Garboggini F."/>
            <person name="de Carvalho F.M."/>
            <person name="Barcellos F.G."/>
            <person name="Prosdocimi F."/>
            <person name="May G."/>
            <person name="Azevedo Junior G.M."/>
            <person name="Guimaraes G.M."/>
            <person name="Goldman G.H."/>
            <person name="Padilha I.Q."/>
            <person name="Batista Jda S."/>
            <person name="Ferro J.A."/>
            <person name="Ribeiro J.M."/>
            <person name="Fietto J.L."/>
            <person name="Dabbas K.M."/>
            <person name="Cerdeira L."/>
            <person name="Agnez-Lima L.F."/>
            <person name="Brocchi M."/>
            <person name="de Carvalho M.O."/>
            <person name="Teixeira Mde M."/>
            <person name="Diniz Maia Mde M."/>
            <person name="Goldman M.H."/>
            <person name="Cruz Schneider M.P."/>
            <person name="Felipe M.S."/>
            <person name="Hungria M."/>
            <person name="Nicolas M.F."/>
            <person name="Pereira M."/>
            <person name="Montes M.A."/>
            <person name="Cantao M.E."/>
            <person name="Vincentz M."/>
            <person name="Rafael M.S."/>
            <person name="Silverman N."/>
            <person name="Stoco P.H."/>
            <person name="Souza R.C."/>
            <person name="Vicentini R."/>
            <person name="Gazzinelli R.T."/>
            <person name="Neves Rde O."/>
            <person name="Silva R."/>
            <person name="Astolfi-Filho S."/>
            <person name="Maciel T.E."/>
            <person name="Urmenyi T.P."/>
            <person name="Tadei W.P."/>
            <person name="Camargo E.P."/>
            <person name="de Vasconcelos A.T."/>
        </authorList>
    </citation>
    <scope>NUCLEOTIDE SEQUENCE</scope>
</reference>
<evidence type="ECO:0000313" key="4">
    <source>
        <dbReference type="EnsemblMetazoa" id="ADAC003608-PA"/>
    </source>
</evidence>
<dbReference type="STRING" id="43151.W5JMU8"/>
<dbReference type="HOGENOM" id="CLU_1005506_0_0_1"/>
<dbReference type="InterPro" id="IPR032104">
    <property type="entry name" value="Spaetzle"/>
</dbReference>
<accession>W5JMU8</accession>
<evidence type="ECO:0000256" key="1">
    <source>
        <dbReference type="SAM" id="SignalP"/>
    </source>
</evidence>
<feature type="signal peptide" evidence="1">
    <location>
        <begin position="1"/>
        <end position="34"/>
    </location>
</feature>
<dbReference type="InterPro" id="IPR029034">
    <property type="entry name" value="Cystine-knot_cytokine"/>
</dbReference>
<reference evidence="3" key="2">
    <citation type="submission" date="2010-05" db="EMBL/GenBank/DDBJ databases">
        <authorList>
            <person name="Almeida L.G."/>
            <person name="Nicolas M.F."/>
            <person name="Souza R.C."/>
            <person name="Vasconcelos A.T.R."/>
        </authorList>
    </citation>
    <scope>NUCLEOTIDE SEQUENCE</scope>
</reference>